<dbReference type="EMBL" id="CM044705">
    <property type="protein sequence ID" value="KAI5660875.1"/>
    <property type="molecule type" value="Genomic_DNA"/>
</dbReference>
<protein>
    <submittedName>
        <fullName evidence="1">Uncharacterized protein</fullName>
    </submittedName>
</protein>
<sequence length="482" mass="53141">MATPNSIIKSSPEPAVTPQAQQQQQLPPPDVPTTSAATTATATATATDSKDAVTVSRPPEAEVISVPSYSKWFSWDNIHPCELRHNPEFFDGRSPSKNPKIYKYYRNSIIRRYRENPSKKITFTEVRKTIIGDVGSIRRVFDFLENWGLINYTASSSKPAQFKLDDKDIKSTTAATAQGAEAAAQGPADSATPKKWLCGACKSPCTIACFACDKYDLTLCARCYVRGNYRVGVNSSDFRRVQINEEVKTDWSDKETLHLLEAVMHYADDWKKVAAHVGGGRNEKECVARFVKLPFGEQFVGRPESSELDNDLGSKNSSFPDKRTRLTPLADASNPIMAQAAFLSAMVGVEVAEVASHAAVKALSDYSDGKITEHLHSLSAGTTNQANGNTENAIEAALVEAQSQLNKEEDDLERALSAIAVQIKEIQDKLVHFEEIDLQVEKEWQQLHQLKNLIFGDELTLLFHRSAAEKAGDSIGESNRTE</sequence>
<gene>
    <name evidence="1" type="ORF">M9H77_20198</name>
</gene>
<accession>A0ACC0AKU2</accession>
<keyword evidence="2" id="KW-1185">Reference proteome</keyword>
<name>A0ACC0AKU2_CATRO</name>
<dbReference type="Proteomes" id="UP001060085">
    <property type="component" value="Linkage Group LG05"/>
</dbReference>
<reference evidence="2" key="1">
    <citation type="journal article" date="2023" name="Nat. Plants">
        <title>Single-cell RNA sequencing provides a high-resolution roadmap for understanding the multicellular compartmentation of specialized metabolism.</title>
        <authorList>
            <person name="Sun S."/>
            <person name="Shen X."/>
            <person name="Li Y."/>
            <person name="Li Y."/>
            <person name="Wang S."/>
            <person name="Li R."/>
            <person name="Zhang H."/>
            <person name="Shen G."/>
            <person name="Guo B."/>
            <person name="Wei J."/>
            <person name="Xu J."/>
            <person name="St-Pierre B."/>
            <person name="Chen S."/>
            <person name="Sun C."/>
        </authorList>
    </citation>
    <scope>NUCLEOTIDE SEQUENCE [LARGE SCALE GENOMIC DNA]</scope>
</reference>
<proteinExistence type="predicted"/>
<comment type="caution">
    <text evidence="1">The sequence shown here is derived from an EMBL/GenBank/DDBJ whole genome shotgun (WGS) entry which is preliminary data.</text>
</comment>
<evidence type="ECO:0000313" key="2">
    <source>
        <dbReference type="Proteomes" id="UP001060085"/>
    </source>
</evidence>
<organism evidence="1 2">
    <name type="scientific">Catharanthus roseus</name>
    <name type="common">Madagascar periwinkle</name>
    <name type="synonym">Vinca rosea</name>
    <dbReference type="NCBI Taxonomy" id="4058"/>
    <lineage>
        <taxon>Eukaryota</taxon>
        <taxon>Viridiplantae</taxon>
        <taxon>Streptophyta</taxon>
        <taxon>Embryophyta</taxon>
        <taxon>Tracheophyta</taxon>
        <taxon>Spermatophyta</taxon>
        <taxon>Magnoliopsida</taxon>
        <taxon>eudicotyledons</taxon>
        <taxon>Gunneridae</taxon>
        <taxon>Pentapetalae</taxon>
        <taxon>asterids</taxon>
        <taxon>lamiids</taxon>
        <taxon>Gentianales</taxon>
        <taxon>Apocynaceae</taxon>
        <taxon>Rauvolfioideae</taxon>
        <taxon>Vinceae</taxon>
        <taxon>Catharanthinae</taxon>
        <taxon>Catharanthus</taxon>
    </lineage>
</organism>
<evidence type="ECO:0000313" key="1">
    <source>
        <dbReference type="EMBL" id="KAI5660875.1"/>
    </source>
</evidence>